<protein>
    <submittedName>
        <fullName evidence="2">Uncharacterized protein</fullName>
    </submittedName>
</protein>
<accession>A0A9X3D0P3</accession>
<keyword evidence="3" id="KW-1185">Reference proteome</keyword>
<dbReference type="EMBL" id="JAPKFM010000001">
    <property type="protein sequence ID" value="MCX2962676.1"/>
    <property type="molecule type" value="Genomic_DNA"/>
</dbReference>
<dbReference type="Proteomes" id="UP001143347">
    <property type="component" value="Unassembled WGS sequence"/>
</dbReference>
<gene>
    <name evidence="2" type="ORF">OSB52_01065</name>
</gene>
<comment type="caution">
    <text evidence="2">The sequence shown here is derived from an EMBL/GenBank/DDBJ whole genome shotgun (WGS) entry which is preliminary data.</text>
</comment>
<feature type="region of interest" description="Disordered" evidence="1">
    <location>
        <begin position="15"/>
        <end position="38"/>
    </location>
</feature>
<dbReference type="RefSeq" id="WP_235725321.1">
    <property type="nucleotide sequence ID" value="NZ_JAPKFM010000001.1"/>
</dbReference>
<evidence type="ECO:0000256" key="1">
    <source>
        <dbReference type="SAM" id="MobiDB-lite"/>
    </source>
</evidence>
<feature type="compositionally biased region" description="Low complexity" evidence="1">
    <location>
        <begin position="206"/>
        <end position="215"/>
    </location>
</feature>
<sequence length="224" mass="22462">MIALAAAAVTLGPLTGCGSGDHDPDGPSSSRPATAAVAPVDAAECRERPAGGRIDRAGHDLEFRSGSMHVAIAGTGADGAAGSACYGFTKWGNADPSVPPDSLLFVFTGPGDDGAQLELLVGDLTGGVLPPIGGVRPRVGPLDAPIDSSVGVTVGGTYYHSATCPLTVTAMSSERAAGTFTCSAATRSHSNPFAPNEDIDEDSETETTVSDASVTLSGWFETTP</sequence>
<evidence type="ECO:0000313" key="3">
    <source>
        <dbReference type="Proteomes" id="UP001143347"/>
    </source>
</evidence>
<name>A0A9X3D0P3_9ACTN</name>
<organism evidence="2 3">
    <name type="scientific">Gordonia aquimaris</name>
    <dbReference type="NCBI Taxonomy" id="2984863"/>
    <lineage>
        <taxon>Bacteria</taxon>
        <taxon>Bacillati</taxon>
        <taxon>Actinomycetota</taxon>
        <taxon>Actinomycetes</taxon>
        <taxon>Mycobacteriales</taxon>
        <taxon>Gordoniaceae</taxon>
        <taxon>Gordonia</taxon>
    </lineage>
</organism>
<proteinExistence type="predicted"/>
<feature type="region of interest" description="Disordered" evidence="1">
    <location>
        <begin position="186"/>
        <end position="224"/>
    </location>
</feature>
<dbReference type="AlphaFoldDB" id="A0A9X3D0P3"/>
<evidence type="ECO:0000313" key="2">
    <source>
        <dbReference type="EMBL" id="MCX2962676.1"/>
    </source>
</evidence>
<reference evidence="2" key="1">
    <citation type="submission" date="2022-10" db="EMBL/GenBank/DDBJ databases">
        <title>WGS of marine actinomycetes from Thailand.</title>
        <authorList>
            <person name="Thawai C."/>
        </authorList>
    </citation>
    <scope>NUCLEOTIDE SEQUENCE</scope>
    <source>
        <strain evidence="2">SW21</strain>
    </source>
</reference>
<feature type="compositionally biased region" description="Low complexity" evidence="1">
    <location>
        <begin position="26"/>
        <end position="38"/>
    </location>
</feature>